<evidence type="ECO:0000256" key="5">
    <source>
        <dbReference type="ARBA" id="ARBA00022573"/>
    </source>
</evidence>
<evidence type="ECO:0000256" key="3">
    <source>
        <dbReference type="ARBA" id="ARBA00006263"/>
    </source>
</evidence>
<dbReference type="STRING" id="509190.Cseg_1997"/>
<dbReference type="KEGG" id="cse:Cseg_1997"/>
<feature type="transmembrane region" description="Helical" evidence="9">
    <location>
        <begin position="58"/>
        <end position="79"/>
    </location>
</feature>
<sequence length="308" mass="32526">MWTSPWIVLAAAALEAVLGYPEALHRRIPHPVVWIGALISRLEAGLNRPTWSDATRRAAGVATLAIIVLVSGLVGWLLAKFGGPYVMAVVGTLGLAQRSLHQHVTAVLRPLQSGDLVAAREAVGMIVGRDVAGLDAGGVAAAAIESLAESFNDGVVAPIFWFVVAGLPGLFVYKAVNTADSLIGHREPRWRAFGWASARFDDLLNLAPARLAGALIALAGRGGWSVMIRDAGKHASPNAGWPEAAMAGALGVRLGGAAWYDGERSDRPMFGSGREVQTEDLQRALRIYLAACAILWLLLALGGLAWPR</sequence>
<keyword evidence="4 9" id="KW-1003">Cell membrane</keyword>
<feature type="transmembrane region" description="Helical" evidence="9">
    <location>
        <begin position="155"/>
        <end position="176"/>
    </location>
</feature>
<evidence type="ECO:0000256" key="6">
    <source>
        <dbReference type="ARBA" id="ARBA00022692"/>
    </source>
</evidence>
<dbReference type="GO" id="GO:0015420">
    <property type="term" value="F:ABC-type vitamin B12 transporter activity"/>
    <property type="evidence" value="ECO:0007669"/>
    <property type="project" value="UniProtKB-UniRule"/>
</dbReference>
<evidence type="ECO:0000313" key="10">
    <source>
        <dbReference type="EMBL" id="ADG10468.1"/>
    </source>
</evidence>
<dbReference type="UniPathway" id="UPA00148"/>
<name>D5VGM5_CAUST</name>
<dbReference type="NCBIfam" id="TIGR00380">
    <property type="entry name" value="cobal_cbiB"/>
    <property type="match status" value="1"/>
</dbReference>
<dbReference type="PANTHER" id="PTHR34308">
    <property type="entry name" value="COBALAMIN BIOSYNTHESIS PROTEIN CBIB"/>
    <property type="match status" value="1"/>
</dbReference>
<comment type="pathway">
    <text evidence="2 9">Cofactor biosynthesis; adenosylcobalamin biosynthesis.</text>
</comment>
<dbReference type="PANTHER" id="PTHR34308:SF1">
    <property type="entry name" value="COBALAMIN BIOSYNTHESIS PROTEIN CBIB"/>
    <property type="match status" value="1"/>
</dbReference>
<keyword evidence="8 9" id="KW-0472">Membrane</keyword>
<dbReference type="GO" id="GO:0048472">
    <property type="term" value="F:threonine-phosphate decarboxylase activity"/>
    <property type="evidence" value="ECO:0007669"/>
    <property type="project" value="InterPro"/>
</dbReference>
<dbReference type="AlphaFoldDB" id="D5VGM5"/>
<evidence type="ECO:0000256" key="4">
    <source>
        <dbReference type="ARBA" id="ARBA00022475"/>
    </source>
</evidence>
<organism evidence="10 11">
    <name type="scientific">Caulobacter segnis (strain ATCC 21756 / DSM 7131 / JCM 7823 / NBRC 15250 / LMG 17158 / TK0059)</name>
    <name type="common">Mycoplana segnis</name>
    <dbReference type="NCBI Taxonomy" id="509190"/>
    <lineage>
        <taxon>Bacteria</taxon>
        <taxon>Pseudomonadati</taxon>
        <taxon>Pseudomonadota</taxon>
        <taxon>Alphaproteobacteria</taxon>
        <taxon>Caulobacterales</taxon>
        <taxon>Caulobacteraceae</taxon>
        <taxon>Caulobacter</taxon>
    </lineage>
</organism>
<feature type="transmembrane region" description="Helical" evidence="9">
    <location>
        <begin position="287"/>
        <end position="306"/>
    </location>
</feature>
<dbReference type="EMBL" id="CP002008">
    <property type="protein sequence ID" value="ADG10468.1"/>
    <property type="molecule type" value="Genomic_DNA"/>
</dbReference>
<keyword evidence="6 9" id="KW-0812">Transmembrane</keyword>
<comment type="subcellular location">
    <subcellularLocation>
        <location evidence="1 9">Cell membrane</location>
        <topology evidence="1 9">Multi-pass membrane protein</topology>
    </subcellularLocation>
</comment>
<proteinExistence type="inferred from homology"/>
<dbReference type="InterPro" id="IPR004485">
    <property type="entry name" value="Cobalamin_biosynth_CobD/CbiB"/>
</dbReference>
<evidence type="ECO:0000256" key="1">
    <source>
        <dbReference type="ARBA" id="ARBA00004651"/>
    </source>
</evidence>
<evidence type="ECO:0000256" key="9">
    <source>
        <dbReference type="HAMAP-Rule" id="MF_00024"/>
    </source>
</evidence>
<dbReference type="RefSeq" id="WP_013079123.1">
    <property type="nucleotide sequence ID" value="NC_014100.1"/>
</dbReference>
<dbReference type="HOGENOM" id="CLU_054212_0_1_5"/>
<reference evidence="11" key="1">
    <citation type="journal article" date="2011" name="J. Bacteriol.">
        <title>Genome sequences of eight morphologically diverse alphaproteobacteria.</title>
        <authorList>
            <consortium name="US DOE Joint Genome Institute"/>
            <person name="Brown P.J."/>
            <person name="Kysela D.T."/>
            <person name="Buechlein A."/>
            <person name="Hemmerich C."/>
            <person name="Brun Y.V."/>
        </authorList>
    </citation>
    <scope>NUCLEOTIDE SEQUENCE [LARGE SCALE GENOMIC DNA]</scope>
    <source>
        <strain evidence="11">ATCC 21756 / DSM 7131 / JCM 7823 / NBRC 15250 / LMG 17158 / TK0059</strain>
    </source>
</reference>
<dbReference type="Proteomes" id="UP000002629">
    <property type="component" value="Chromosome"/>
</dbReference>
<dbReference type="GO" id="GO:0009236">
    <property type="term" value="P:cobalamin biosynthetic process"/>
    <property type="evidence" value="ECO:0007669"/>
    <property type="project" value="UniProtKB-UniRule"/>
</dbReference>
<dbReference type="GO" id="GO:0005886">
    <property type="term" value="C:plasma membrane"/>
    <property type="evidence" value="ECO:0007669"/>
    <property type="project" value="UniProtKB-SubCell"/>
</dbReference>
<keyword evidence="7 9" id="KW-1133">Transmembrane helix</keyword>
<protein>
    <recommendedName>
        <fullName evidence="9">Cobalamin biosynthesis protein CobD</fullName>
    </recommendedName>
</protein>
<evidence type="ECO:0000256" key="7">
    <source>
        <dbReference type="ARBA" id="ARBA00022989"/>
    </source>
</evidence>
<evidence type="ECO:0000313" key="11">
    <source>
        <dbReference type="Proteomes" id="UP000002629"/>
    </source>
</evidence>
<evidence type="ECO:0000256" key="2">
    <source>
        <dbReference type="ARBA" id="ARBA00004953"/>
    </source>
</evidence>
<accession>D5VGM5</accession>
<dbReference type="HAMAP" id="MF_00024">
    <property type="entry name" value="CobD_CbiB"/>
    <property type="match status" value="1"/>
</dbReference>
<dbReference type="Pfam" id="PF03186">
    <property type="entry name" value="CobD_Cbib"/>
    <property type="match status" value="1"/>
</dbReference>
<comment type="function">
    <text evidence="9">Converts cobyric acid to cobinamide by the addition of aminopropanol on the F carboxylic group.</text>
</comment>
<comment type="caution">
    <text evidence="9">Lacks conserved residue(s) required for the propagation of feature annotation.</text>
</comment>
<keyword evidence="5 9" id="KW-0169">Cobalamin biosynthesis</keyword>
<comment type="similarity">
    <text evidence="3 9">Belongs to the CobD/CbiB family.</text>
</comment>
<gene>
    <name evidence="9" type="primary">cobD</name>
    <name evidence="10" type="ordered locus">Cseg_1997</name>
</gene>
<evidence type="ECO:0000256" key="8">
    <source>
        <dbReference type="ARBA" id="ARBA00023136"/>
    </source>
</evidence>
<dbReference type="eggNOG" id="COG1270">
    <property type="taxonomic scope" value="Bacteria"/>
</dbReference>